<dbReference type="WBParaSite" id="HCON_00178430-00001">
    <property type="protein sequence ID" value="HCON_00178430-00001"/>
    <property type="gene ID" value="HCON_00178430"/>
</dbReference>
<proteinExistence type="predicted"/>
<sequence length="93" mass="10345">MSTALGAHRVETHYGADFEVTAEVLARESQTPTQKILEAFWIQVTRPKLNRREECLTIKAVYKVGLPPVSLNHIQSGKLTGPLLASKWSRGSE</sequence>
<dbReference type="OrthoDB" id="10058657at2759"/>
<accession>A0A7I4Z2F8</accession>
<evidence type="ECO:0000313" key="2">
    <source>
        <dbReference type="WBParaSite" id="HCON_00178430-00001"/>
    </source>
</evidence>
<protein>
    <submittedName>
        <fullName evidence="2">DUF4387 family protein</fullName>
    </submittedName>
</protein>
<dbReference type="Proteomes" id="UP000025227">
    <property type="component" value="Unplaced"/>
</dbReference>
<dbReference type="AlphaFoldDB" id="A0A7I4Z2F8"/>
<organism evidence="1 2">
    <name type="scientific">Haemonchus contortus</name>
    <name type="common">Barber pole worm</name>
    <dbReference type="NCBI Taxonomy" id="6289"/>
    <lineage>
        <taxon>Eukaryota</taxon>
        <taxon>Metazoa</taxon>
        <taxon>Ecdysozoa</taxon>
        <taxon>Nematoda</taxon>
        <taxon>Chromadorea</taxon>
        <taxon>Rhabditida</taxon>
        <taxon>Rhabditina</taxon>
        <taxon>Rhabditomorpha</taxon>
        <taxon>Strongyloidea</taxon>
        <taxon>Trichostrongylidae</taxon>
        <taxon>Haemonchus</taxon>
    </lineage>
</organism>
<keyword evidence="1" id="KW-1185">Reference proteome</keyword>
<evidence type="ECO:0000313" key="1">
    <source>
        <dbReference type="Proteomes" id="UP000025227"/>
    </source>
</evidence>
<name>A0A7I4Z2F8_HAECO</name>
<reference evidence="2" key="1">
    <citation type="submission" date="2020-12" db="UniProtKB">
        <authorList>
            <consortium name="WormBaseParasite"/>
        </authorList>
    </citation>
    <scope>IDENTIFICATION</scope>
    <source>
        <strain evidence="2">MHco3</strain>
    </source>
</reference>